<proteinExistence type="predicted"/>
<protein>
    <submittedName>
        <fullName evidence="2">Uncharacterized protein</fullName>
    </submittedName>
</protein>
<feature type="compositionally biased region" description="Basic and acidic residues" evidence="1">
    <location>
        <begin position="106"/>
        <end position="144"/>
    </location>
</feature>
<organism evidence="2">
    <name type="scientific">Hangzhou sesamia inferens carmotetravirus 1</name>
    <dbReference type="NCBI Taxonomy" id="2905593"/>
    <lineage>
        <taxon>Viruses</taxon>
        <taxon>Riboviria</taxon>
        <taxon>Orthornavirae</taxon>
        <taxon>Kitrinoviricota</taxon>
        <taxon>Tolucaviricetes</taxon>
        <taxon>Tolivirales</taxon>
        <taxon>Carmotetraviridae</taxon>
    </lineage>
</organism>
<feature type="compositionally biased region" description="Polar residues" evidence="1">
    <location>
        <begin position="8"/>
        <end position="22"/>
    </location>
</feature>
<dbReference type="EMBL" id="MZ209648">
    <property type="protein sequence ID" value="UHK03308.1"/>
    <property type="molecule type" value="Genomic_RNA"/>
</dbReference>
<sequence length="424" mass="47944">MPMRKRSVSSLESLRQYQSSESIHQDFENPWRRLRTGSNPAKQQEVSQQESSKIESSRRACLDMGLSSKDLMPLTPEVLIEEHGRISPCTTPVPDCAKPPRKPSRSKPEKMFGKLRGSIEKLGKGSEKKSGEPQRTADHEKEPSQEPPTPSQLAGAYNWQKAVTVAIAGLPWKTLAKMSVKMMIALEMRELWQAVMVNLPRKWRKHMLRLPIVSTIQSVLPKKYWAVLKDLSLPAVKTLKLVVPHPKGMRWYRAYKALKGWRTMWLGNILGTMNRVRRLRRLSIQKSLLGIGILVAMHEAIDFLHSKFEMMLSLEEQVVADKLTAQLQKRALFTSRTPETLAMLRDTGIAAMERIDEAKCLTEAQKFKVLLWSTVNAQMVSKVERSGLFTILKNGGGGLEMHKSNSTGAPGILHKLVGWAMPKR</sequence>
<evidence type="ECO:0000256" key="1">
    <source>
        <dbReference type="SAM" id="MobiDB-lite"/>
    </source>
</evidence>
<name>A0A8K1XB89_9LUTE</name>
<evidence type="ECO:0000313" key="2">
    <source>
        <dbReference type="EMBL" id="UHK03308.1"/>
    </source>
</evidence>
<feature type="region of interest" description="Disordered" evidence="1">
    <location>
        <begin position="1"/>
        <end position="59"/>
    </location>
</feature>
<reference evidence="2" key="1">
    <citation type="submission" date="2021-05" db="EMBL/GenBank/DDBJ databases">
        <authorList>
            <person name="Feng G."/>
        </authorList>
    </citation>
    <scope>NUCLEOTIDE SEQUENCE</scope>
    <source>
        <strain evidence="2">DM1FY55274</strain>
    </source>
</reference>
<gene>
    <name evidence="2" type="ORF">FSICV1_gp1a</name>
</gene>
<accession>A0A8K1XB89</accession>
<feature type="region of interest" description="Disordered" evidence="1">
    <location>
        <begin position="83"/>
        <end position="153"/>
    </location>
</feature>